<sequence length="91" mass="9717">MIVCRSLMLASSVPGRVRCHLTSGARTESINEDGSSGVQQIHGQFAGFSACRRDRAVGEAPVVGEDHVRPDEGATMLPLRELATLARWVAA</sequence>
<evidence type="ECO:0000313" key="1">
    <source>
        <dbReference type="EMBL" id="KAH7140775.1"/>
    </source>
</evidence>
<dbReference type="Proteomes" id="UP000738349">
    <property type="component" value="Unassembled WGS sequence"/>
</dbReference>
<comment type="caution">
    <text evidence="1">The sequence shown here is derived from an EMBL/GenBank/DDBJ whole genome shotgun (WGS) entry which is preliminary data.</text>
</comment>
<proteinExistence type="predicted"/>
<evidence type="ECO:0000313" key="2">
    <source>
        <dbReference type="Proteomes" id="UP000738349"/>
    </source>
</evidence>
<protein>
    <submittedName>
        <fullName evidence="1">Uncharacterized protein</fullName>
    </submittedName>
</protein>
<accession>A0A9P9EMC9</accession>
<keyword evidence="2" id="KW-1185">Reference proteome</keyword>
<gene>
    <name evidence="1" type="ORF">EDB81DRAFT_64724</name>
</gene>
<reference evidence="1" key="1">
    <citation type="journal article" date="2021" name="Nat. Commun.">
        <title>Genetic determinants of endophytism in the Arabidopsis root mycobiome.</title>
        <authorList>
            <person name="Mesny F."/>
            <person name="Miyauchi S."/>
            <person name="Thiergart T."/>
            <person name="Pickel B."/>
            <person name="Atanasova L."/>
            <person name="Karlsson M."/>
            <person name="Huettel B."/>
            <person name="Barry K.W."/>
            <person name="Haridas S."/>
            <person name="Chen C."/>
            <person name="Bauer D."/>
            <person name="Andreopoulos W."/>
            <person name="Pangilinan J."/>
            <person name="LaButti K."/>
            <person name="Riley R."/>
            <person name="Lipzen A."/>
            <person name="Clum A."/>
            <person name="Drula E."/>
            <person name="Henrissat B."/>
            <person name="Kohler A."/>
            <person name="Grigoriev I.V."/>
            <person name="Martin F.M."/>
            <person name="Hacquard S."/>
        </authorList>
    </citation>
    <scope>NUCLEOTIDE SEQUENCE</scope>
    <source>
        <strain evidence="1">MPI-CAGE-AT-0147</strain>
    </source>
</reference>
<dbReference type="EMBL" id="JAGMUV010000011">
    <property type="protein sequence ID" value="KAH7140775.1"/>
    <property type="molecule type" value="Genomic_DNA"/>
</dbReference>
<dbReference type="AlphaFoldDB" id="A0A9P9EMC9"/>
<name>A0A9P9EMC9_9HYPO</name>
<organism evidence="1 2">
    <name type="scientific">Dactylonectria macrodidyma</name>
    <dbReference type="NCBI Taxonomy" id="307937"/>
    <lineage>
        <taxon>Eukaryota</taxon>
        <taxon>Fungi</taxon>
        <taxon>Dikarya</taxon>
        <taxon>Ascomycota</taxon>
        <taxon>Pezizomycotina</taxon>
        <taxon>Sordariomycetes</taxon>
        <taxon>Hypocreomycetidae</taxon>
        <taxon>Hypocreales</taxon>
        <taxon>Nectriaceae</taxon>
        <taxon>Dactylonectria</taxon>
    </lineage>
</organism>